<feature type="compositionally biased region" description="Pro residues" evidence="2">
    <location>
        <begin position="126"/>
        <end position="136"/>
    </location>
</feature>
<dbReference type="SUPFAM" id="SSF50998">
    <property type="entry name" value="Quinoprotein alcohol dehydrogenase-like"/>
    <property type="match status" value="1"/>
</dbReference>
<dbReference type="Proteomes" id="UP000310689">
    <property type="component" value="Unassembled WGS sequence"/>
</dbReference>
<sequence>MGQTISSALSGGISSNKRARDEDSNDTFPSSNDSKRVKVDDDGDDDSNGAVDNVNYKADKDDKEDGEISESEDAKPVNILQERLDKLKWQSKQASQHSVGHNPQVQLGVQVGADAGAQAVAQPQPYVQPQPLPNPQHLPHSHSHSTRYPYNTNLPNVPFTNYDVELVKSGLINGLSFEFLQQEGVDINLLNYSASLIHSTPSNTLEAGQSTRKPPKKGVNLEIFNQNKQLFQRDPKTLTKAERKERKRIARLTKNKVKDESDKRKNKRQTQAKPSTSKSSADEFLNSLALSPHSQSATSATSASLVEPPSQTFNASQKPHNIQTHTHSSKTPYLRSKPTEIIITPSDDDDDDDDEFENVDDTSKNLDSTRSMEKIPEWVVGRLAPIASTSTPTPPPPPMSLSQRAAQGDVKAQNELKRKENEIYEMQLKIKQMEIKREKQKLEAMMMGRMKGGVGSSISTKNTSSNTGNNFNDDTTITTSTYTQVESFAQEKLIETKKTKETKETIEVERLGGAEDVVEEPTDDAGDDTLNIKNLEDAPDAQEAFEMSSSFQDGGTNFASTNNNPSLLQYVEDFDDDDLRKTLCAFLDLNPHSISALAFPPPPKHAKDSEWLGFGLLAVGKSNGDIELKHYVNTATHSQLSVKKQPPGKGWVLDKILPAHLPSGKIHSLFFTRRHPAPPHAGTYTHAISSLNPYTSMHLRLFSSSGTNTVIEWDINTGKILNKLSSDGGAIWSMCSSPSTNSLALGCADGRIRLVDLQNNQLQVSRVLAHVPTRLLSIAWCRSSQDNDEQKNGWVVAGCSDSSLRVYNLENGRVNDRLSVDKTNHEHTLIWSVNVLEDNTIISGDSLGNVIFWDKQSSSQISSFKSHEADVLTTSVSSDGKTVFSGGIDQRVSQFTKVSISDDRLDTKFFQSGSRRIHTHDINAISVWPPQGTPDNFALSSQVPVVVSGGIDPHMNLTPGGIPLNRKVKEKQLEISLVNPVSSSKAVTFADSWHKRSPYVPLNGRGSVSVCRARRWVIARRDMGLSVWRIKSADEDFGEGGYDKVLDTEFKFRTHLISHSVSPDGHMLAVSDAYETKLFTLAQNGPPIPKKVKLDSSLPGANYIEFTPDSRRIIMALSGASSVVVYDLEDGIPKLLKEWSNKSSSVRNIRRMPDRKSTASMDVDMSESDDETDNDNKLESSVHTLACSRDGQWLVIADYACNIQIYNLDSMQHHATLPSLSDLPAAIKFHPLHQSLLIIALPNCLISFYDVEKKSTPAWSKQLNESTMPESYVQIVDPLQGIILNPDPSTLPPQFHGVDSNASTLDSHSDSKLIAYGATWMCVIKYMANDTDSNRKALSKSSKSNKRKMNKQDRNKMATDLANVKKQMGDAANGIIFQEDEILQRAEEASFFKMVNRYQPIACADFIGPSELMVVERPQSDFVTDLPPAFYKHKYGLS</sequence>
<dbReference type="SMART" id="SM00320">
    <property type="entry name" value="WD40"/>
    <property type="match status" value="7"/>
</dbReference>
<accession>A0A4T0J5Z5</accession>
<protein>
    <submittedName>
        <fullName evidence="3">Uncharacterized protein</fullName>
    </submittedName>
</protein>
<reference evidence="3 4" key="1">
    <citation type="submission" date="2019-03" db="EMBL/GenBank/DDBJ databases">
        <title>Sequencing 23 genomes of Wallemia ichthyophaga.</title>
        <authorList>
            <person name="Gostincar C."/>
        </authorList>
    </citation>
    <scope>NUCLEOTIDE SEQUENCE [LARGE SCALE GENOMIC DNA]</scope>
    <source>
        <strain evidence="3 4">EXF-6200</strain>
    </source>
</reference>
<dbReference type="Gene3D" id="2.130.10.10">
    <property type="entry name" value="YVTN repeat-like/Quinoprotein amine dehydrogenase"/>
    <property type="match status" value="3"/>
</dbReference>
<evidence type="ECO:0000256" key="1">
    <source>
        <dbReference type="SAM" id="Coils"/>
    </source>
</evidence>
<organism evidence="3 4">
    <name type="scientific">Wallemia ichthyophaga</name>
    <dbReference type="NCBI Taxonomy" id="245174"/>
    <lineage>
        <taxon>Eukaryota</taxon>
        <taxon>Fungi</taxon>
        <taxon>Dikarya</taxon>
        <taxon>Basidiomycota</taxon>
        <taxon>Wallemiomycotina</taxon>
        <taxon>Wallemiomycetes</taxon>
        <taxon>Wallemiales</taxon>
        <taxon>Wallemiaceae</taxon>
        <taxon>Wallemia</taxon>
    </lineage>
</organism>
<dbReference type="GO" id="GO:0032040">
    <property type="term" value="C:small-subunit processome"/>
    <property type="evidence" value="ECO:0007669"/>
    <property type="project" value="TreeGrafter"/>
</dbReference>
<dbReference type="GO" id="GO:0003723">
    <property type="term" value="F:RNA binding"/>
    <property type="evidence" value="ECO:0007669"/>
    <property type="project" value="TreeGrafter"/>
</dbReference>
<dbReference type="InterPro" id="IPR001680">
    <property type="entry name" value="WD40_rpt"/>
</dbReference>
<feature type="region of interest" description="Disordered" evidence="2">
    <location>
        <begin position="453"/>
        <end position="472"/>
    </location>
</feature>
<dbReference type="PANTHER" id="PTHR44163">
    <property type="entry name" value="U3 SMALL NUCLEOLAR RNA-ASSOCIATED PROTEIN 4 HOMOLOG"/>
    <property type="match status" value="1"/>
</dbReference>
<dbReference type="InterPro" id="IPR046351">
    <property type="entry name" value="UTP4"/>
</dbReference>
<name>A0A4T0J5Z5_WALIC</name>
<dbReference type="EMBL" id="SPOI01000116">
    <property type="protein sequence ID" value="TIB36832.1"/>
    <property type="molecule type" value="Genomic_DNA"/>
</dbReference>
<dbReference type="PANTHER" id="PTHR44163:SF1">
    <property type="entry name" value="U3 SMALL NUCLEOLAR RNA-ASSOCIATED PROTEIN 4 HOMOLOG"/>
    <property type="match status" value="1"/>
</dbReference>
<feature type="compositionally biased region" description="Basic residues" evidence="2">
    <location>
        <begin position="245"/>
        <end position="255"/>
    </location>
</feature>
<feature type="compositionally biased region" description="Low complexity" evidence="2">
    <location>
        <begin position="456"/>
        <end position="472"/>
    </location>
</feature>
<dbReference type="SUPFAM" id="SSF82171">
    <property type="entry name" value="DPP6 N-terminal domain-like"/>
    <property type="match status" value="1"/>
</dbReference>
<comment type="caution">
    <text evidence="3">The sequence shown here is derived from an EMBL/GenBank/DDBJ whole genome shotgun (WGS) entry which is preliminary data.</text>
</comment>
<dbReference type="GO" id="GO:0000462">
    <property type="term" value="P:maturation of SSU-rRNA from tricistronic rRNA transcript (SSU-rRNA, 5.8S rRNA, LSU-rRNA)"/>
    <property type="evidence" value="ECO:0007669"/>
    <property type="project" value="InterPro"/>
</dbReference>
<evidence type="ECO:0000256" key="2">
    <source>
        <dbReference type="SAM" id="MobiDB-lite"/>
    </source>
</evidence>
<dbReference type="GO" id="GO:0034455">
    <property type="term" value="C:t-UTP complex"/>
    <property type="evidence" value="ECO:0007669"/>
    <property type="project" value="TreeGrafter"/>
</dbReference>
<gene>
    <name evidence="3" type="ORF">E3P86_02357</name>
</gene>
<feature type="compositionally biased region" description="Polar residues" evidence="2">
    <location>
        <begin position="309"/>
        <end position="331"/>
    </location>
</feature>
<feature type="region of interest" description="Disordered" evidence="2">
    <location>
        <begin position="1334"/>
        <end position="1356"/>
    </location>
</feature>
<feature type="region of interest" description="Disordered" evidence="2">
    <location>
        <begin position="1"/>
        <end position="78"/>
    </location>
</feature>
<keyword evidence="1" id="KW-0175">Coiled coil</keyword>
<feature type="coiled-coil region" evidence="1">
    <location>
        <begin position="416"/>
        <end position="443"/>
    </location>
</feature>
<feature type="region of interest" description="Disordered" evidence="2">
    <location>
        <begin position="125"/>
        <end position="146"/>
    </location>
</feature>
<dbReference type="InterPro" id="IPR015943">
    <property type="entry name" value="WD40/YVTN_repeat-like_dom_sf"/>
</dbReference>
<feature type="compositionally biased region" description="Low complexity" evidence="2">
    <location>
        <begin position="294"/>
        <end position="304"/>
    </location>
</feature>
<proteinExistence type="predicted"/>
<feature type="compositionally biased region" description="Polar residues" evidence="2">
    <location>
        <begin position="1"/>
        <end position="16"/>
    </location>
</feature>
<evidence type="ECO:0000313" key="4">
    <source>
        <dbReference type="Proteomes" id="UP000310689"/>
    </source>
</evidence>
<feature type="region of interest" description="Disordered" evidence="2">
    <location>
        <begin position="227"/>
        <end position="369"/>
    </location>
</feature>
<evidence type="ECO:0000313" key="3">
    <source>
        <dbReference type="EMBL" id="TIB36832.1"/>
    </source>
</evidence>
<dbReference type="GO" id="GO:0030686">
    <property type="term" value="C:90S preribosome"/>
    <property type="evidence" value="ECO:0007669"/>
    <property type="project" value="InterPro"/>
</dbReference>
<feature type="region of interest" description="Disordered" evidence="2">
    <location>
        <begin position="1147"/>
        <end position="1176"/>
    </location>
</feature>
<feature type="compositionally biased region" description="Acidic residues" evidence="2">
    <location>
        <begin position="346"/>
        <end position="360"/>
    </location>
</feature>
<dbReference type="InterPro" id="IPR011047">
    <property type="entry name" value="Quinoprotein_ADH-like_sf"/>
</dbReference>
<feature type="compositionally biased region" description="Basic and acidic residues" evidence="2">
    <location>
        <begin position="231"/>
        <end position="244"/>
    </location>
</feature>
<feature type="compositionally biased region" description="Acidic residues" evidence="2">
    <location>
        <begin position="1164"/>
        <end position="1173"/>
    </location>
</feature>